<dbReference type="EMBL" id="JAPTMU010000082">
    <property type="protein sequence ID" value="KAJ4922182.1"/>
    <property type="molecule type" value="Genomic_DNA"/>
</dbReference>
<organism evidence="1 2">
    <name type="scientific">Pogonophryne albipinna</name>
    <dbReference type="NCBI Taxonomy" id="1090488"/>
    <lineage>
        <taxon>Eukaryota</taxon>
        <taxon>Metazoa</taxon>
        <taxon>Chordata</taxon>
        <taxon>Craniata</taxon>
        <taxon>Vertebrata</taxon>
        <taxon>Euteleostomi</taxon>
        <taxon>Actinopterygii</taxon>
        <taxon>Neopterygii</taxon>
        <taxon>Teleostei</taxon>
        <taxon>Neoteleostei</taxon>
        <taxon>Acanthomorphata</taxon>
        <taxon>Eupercaria</taxon>
        <taxon>Perciformes</taxon>
        <taxon>Notothenioidei</taxon>
        <taxon>Pogonophryne</taxon>
    </lineage>
</organism>
<evidence type="ECO:0000313" key="2">
    <source>
        <dbReference type="Proteomes" id="UP001219934"/>
    </source>
</evidence>
<protein>
    <submittedName>
        <fullName evidence="1">Uncharacterized protein</fullName>
    </submittedName>
</protein>
<sequence>MEVQLTAGGVNLLMDCEEEEQEYMCIEVCVCVCVQCPGAPLGFRLNGRLVRPLPGGGASELQLRSHPRGSASGFSSVQIHRPADPPIITSQLGPVPPPDCRVCMSQYKLITELRGFMCCKVSPLLTPPHRACGDFLFDGPPSPPSSCTPPPAPPPSDPPQGKLVIMVEDFYYGSTPGRRKEETEDRKFTGPLRCIHCPETLSNNTHSASIVGGVPVDSQDALAYLRM</sequence>
<name>A0AAD6F663_9TELE</name>
<dbReference type="Proteomes" id="UP001219934">
    <property type="component" value="Unassembled WGS sequence"/>
</dbReference>
<dbReference type="AlphaFoldDB" id="A0AAD6F663"/>
<accession>A0AAD6F663</accession>
<proteinExistence type="predicted"/>
<evidence type="ECO:0000313" key="1">
    <source>
        <dbReference type="EMBL" id="KAJ4922182.1"/>
    </source>
</evidence>
<keyword evidence="2" id="KW-1185">Reference proteome</keyword>
<gene>
    <name evidence="1" type="ORF">JOQ06_016588</name>
</gene>
<reference evidence="1" key="1">
    <citation type="submission" date="2022-11" db="EMBL/GenBank/DDBJ databases">
        <title>Chromosome-level genome of Pogonophryne albipinna.</title>
        <authorList>
            <person name="Jo E."/>
        </authorList>
    </citation>
    <scope>NUCLEOTIDE SEQUENCE</scope>
    <source>
        <strain evidence="1">SGF0006</strain>
        <tissue evidence="1">Muscle</tissue>
    </source>
</reference>
<comment type="caution">
    <text evidence="1">The sequence shown here is derived from an EMBL/GenBank/DDBJ whole genome shotgun (WGS) entry which is preliminary data.</text>
</comment>